<reference evidence="2 3" key="1">
    <citation type="submission" date="2020-08" db="EMBL/GenBank/DDBJ databases">
        <title>Sphingobacterium sp. DN04309 isolated from aquaculture water.</title>
        <authorList>
            <person name="Zhang M."/>
        </authorList>
    </citation>
    <scope>NUCLEOTIDE SEQUENCE [LARGE SCALE GENOMIC DNA]</scope>
    <source>
        <strain evidence="2 3">DN04309</strain>
    </source>
</reference>
<dbReference type="InterPro" id="IPR005321">
    <property type="entry name" value="Peptidase_S58_DmpA"/>
</dbReference>
<dbReference type="RefSeq" id="WP_190302833.1">
    <property type="nucleotide sequence ID" value="NZ_JACOIJ010000039.1"/>
</dbReference>
<comment type="caution">
    <text evidence="2">The sequence shown here is derived from an EMBL/GenBank/DDBJ whole genome shotgun (WGS) entry which is preliminary data.</text>
</comment>
<proteinExistence type="inferred from homology"/>
<keyword evidence="3" id="KW-1185">Reference proteome</keyword>
<accession>A0ABR7YHM3</accession>
<dbReference type="Proteomes" id="UP000651271">
    <property type="component" value="Unassembled WGS sequence"/>
</dbReference>
<sequence length="395" mass="42253">MKILTYAICLAIGCSTILESKIFAQEKRSRARELGVTIGILPTGKWNAITDVPGVKVGHTSVISGQNVRTGVTAILPHEGNIFQDKVAAAVYVGNGFGKMMGISQIQELGNIETPILLTNTLNAPKVADALIDYMIKLPGNENVRSVNSVIGETNDGGLNDIRGRHVHAEHVLQSLTQAKSGPVAEGNVGAGVGTETLGFKGGIGTASRKLPASKGGYTIGVLVQSNFGGVLQINGAPVGRELQNFYMMEKKEPYKADGSCMIVIATDAPLSSRNLERLAKRSYISFGNVGGFSSNGSGDYSIAFSTNPACRVPYNNKNQIELDVKDIHNDELSALFMAVWEATEEAIINSMFMAEDMTGISNRTVKALPINKTLEILKKYNALNHDKLPKATTK</sequence>
<dbReference type="CDD" id="cd02253">
    <property type="entry name" value="DmpA"/>
    <property type="match status" value="1"/>
</dbReference>
<evidence type="ECO:0000313" key="2">
    <source>
        <dbReference type="EMBL" id="MBD1430792.1"/>
    </source>
</evidence>
<dbReference type="PANTHER" id="PTHR36512">
    <property type="entry name" value="D-AMINOPEPTIDASE"/>
    <property type="match status" value="1"/>
</dbReference>
<dbReference type="SUPFAM" id="SSF56266">
    <property type="entry name" value="DmpA/ArgJ-like"/>
    <property type="match status" value="1"/>
</dbReference>
<comment type="similarity">
    <text evidence="1">Belongs to the peptidase S58 family.</text>
</comment>
<protein>
    <submittedName>
        <fullName evidence="2">P1 family peptidase</fullName>
    </submittedName>
</protein>
<evidence type="ECO:0000256" key="1">
    <source>
        <dbReference type="ARBA" id="ARBA00007068"/>
    </source>
</evidence>
<name>A0ABR7YHM3_9SPHI</name>
<organism evidence="2 3">
    <name type="scientific">Sphingobacterium litopenaei</name>
    <dbReference type="NCBI Taxonomy" id="2763500"/>
    <lineage>
        <taxon>Bacteria</taxon>
        <taxon>Pseudomonadati</taxon>
        <taxon>Bacteroidota</taxon>
        <taxon>Sphingobacteriia</taxon>
        <taxon>Sphingobacteriales</taxon>
        <taxon>Sphingobacteriaceae</taxon>
        <taxon>Sphingobacterium</taxon>
    </lineage>
</organism>
<evidence type="ECO:0000313" key="3">
    <source>
        <dbReference type="Proteomes" id="UP000651271"/>
    </source>
</evidence>
<gene>
    <name evidence="2" type="ORF">H8B04_14710</name>
</gene>
<dbReference type="EMBL" id="JACOIJ010000039">
    <property type="protein sequence ID" value="MBD1430792.1"/>
    <property type="molecule type" value="Genomic_DNA"/>
</dbReference>
<dbReference type="Pfam" id="PF03576">
    <property type="entry name" value="Peptidase_S58"/>
    <property type="match status" value="1"/>
</dbReference>
<dbReference type="InterPro" id="IPR016117">
    <property type="entry name" value="ArgJ-like_dom_sf"/>
</dbReference>
<dbReference type="Gene3D" id="3.60.70.12">
    <property type="entry name" value="L-amino peptidase D-ALA esterase/amidase"/>
    <property type="match status" value="1"/>
</dbReference>
<dbReference type="PANTHER" id="PTHR36512:SF3">
    <property type="entry name" value="BLR5678 PROTEIN"/>
    <property type="match status" value="1"/>
</dbReference>